<dbReference type="Pfam" id="PF03717">
    <property type="entry name" value="PBP_dimer"/>
    <property type="match status" value="1"/>
</dbReference>
<name>A0ABY3SD75_9BACL</name>
<comment type="subcellular location">
    <subcellularLocation>
        <location evidence="1">Membrane</location>
    </subcellularLocation>
</comment>
<evidence type="ECO:0000256" key="4">
    <source>
        <dbReference type="SAM" id="Phobius"/>
    </source>
</evidence>
<sequence length="601" mass="66676">MNLSAREKRRVFLSLLLIIAAILMMYAKLFWIQVAASESYTSRDVNLVKNSVIQRQRALVLDSGRGEIYDRNMESFTGAPQRALVVFPIDQNSWGNIAQIAQLAKLLGIQPNTWVSYMKSLKEPQFWSPSSSVPFRLTKQMEQQLTALSLPYLKIVDRENRYPGNMTAKQLIGYTAQNPERIEAEYAIDLASGKLQLNSKLGESGLEKSFDYWLRGIGETSISYFTDGGKRPLSGLDARLIAPDNPYYPVKLVTTLDKSIQDQIEAFMDSMHIKEGAVVVQDVEQGDVIAMASRPDFNPLQVDLSSSSWSNHALKAIAPGSIFKTVVAAAALEEGVVDEHETFDCEGALGKYGFTCWRKEGHGPLTLEEGYAESCNIVFAKVMQRLTVEQLEKYASKLGLLIDNGWEGKAGTPEKLKQFDQEEAGHLFDARTPIHDEGVLMQTAIGQRDVRVTPLQASNMVVTLLHNGKSLSPRIVQSIRYSTDRVMEDFPVHQLDTEEGSISAKTSRKLLSWMRDVVTEGTGTGLQKAAWHLAGKSGTAQVEIGKQEKINQWFVGYGPVENPKYAVSVVVENVDPSASTKSIPLFKGVMDILAADDNSRK</sequence>
<evidence type="ECO:0000313" key="8">
    <source>
        <dbReference type="Proteomes" id="UP001649230"/>
    </source>
</evidence>
<gene>
    <name evidence="7" type="ORF">L0M14_19565</name>
</gene>
<dbReference type="Gene3D" id="3.40.710.10">
    <property type="entry name" value="DD-peptidase/beta-lactamase superfamily"/>
    <property type="match status" value="1"/>
</dbReference>
<dbReference type="RefSeq" id="WP_235118283.1">
    <property type="nucleotide sequence ID" value="NZ_CP090978.1"/>
</dbReference>
<dbReference type="PANTHER" id="PTHR30627">
    <property type="entry name" value="PEPTIDOGLYCAN D,D-TRANSPEPTIDASE"/>
    <property type="match status" value="1"/>
</dbReference>
<feature type="transmembrane region" description="Helical" evidence="4">
    <location>
        <begin position="12"/>
        <end position="32"/>
    </location>
</feature>
<reference evidence="7 8" key="1">
    <citation type="journal article" date="2024" name="Int. J. Syst. Evol. Microbiol.">
        <title>Paenibacillus hexagrammi sp. nov., a novel bacterium isolated from the gut content of Hexagrammos agrammus.</title>
        <authorList>
            <person name="Jung H.K."/>
            <person name="Kim D.G."/>
            <person name="Zin H."/>
            <person name="Park J."/>
            <person name="Jung H."/>
            <person name="Kim Y.O."/>
            <person name="Kong H.J."/>
            <person name="Kim J.W."/>
            <person name="Kim Y.S."/>
        </authorList>
    </citation>
    <scope>NUCLEOTIDE SEQUENCE [LARGE SCALE GENOMIC DNA]</scope>
    <source>
        <strain evidence="7 8">YPD9-1</strain>
    </source>
</reference>
<dbReference type="InterPro" id="IPR005311">
    <property type="entry name" value="PBP_dimer"/>
</dbReference>
<keyword evidence="3 4" id="KW-0472">Membrane</keyword>
<evidence type="ECO:0000313" key="7">
    <source>
        <dbReference type="EMBL" id="UJF31938.1"/>
    </source>
</evidence>
<evidence type="ECO:0000256" key="1">
    <source>
        <dbReference type="ARBA" id="ARBA00004370"/>
    </source>
</evidence>
<dbReference type="Proteomes" id="UP001649230">
    <property type="component" value="Chromosome"/>
</dbReference>
<keyword evidence="4" id="KW-1133">Transmembrane helix</keyword>
<dbReference type="PANTHER" id="PTHR30627:SF24">
    <property type="entry name" value="PENICILLIN-BINDING PROTEIN 4B"/>
    <property type="match status" value="1"/>
</dbReference>
<dbReference type="Gene3D" id="3.90.1310.10">
    <property type="entry name" value="Penicillin-binding protein 2a (Domain 2)"/>
    <property type="match status" value="1"/>
</dbReference>
<keyword evidence="4" id="KW-0812">Transmembrane</keyword>
<evidence type="ECO:0000259" key="5">
    <source>
        <dbReference type="Pfam" id="PF00905"/>
    </source>
</evidence>
<feature type="domain" description="Penicillin-binding protein transpeptidase" evidence="5">
    <location>
        <begin position="276"/>
        <end position="590"/>
    </location>
</feature>
<dbReference type="InterPro" id="IPR036138">
    <property type="entry name" value="PBP_dimer_sf"/>
</dbReference>
<dbReference type="SUPFAM" id="SSF56601">
    <property type="entry name" value="beta-lactamase/transpeptidase-like"/>
    <property type="match status" value="1"/>
</dbReference>
<dbReference type="SUPFAM" id="SSF56519">
    <property type="entry name" value="Penicillin binding protein dimerisation domain"/>
    <property type="match status" value="1"/>
</dbReference>
<dbReference type="InterPro" id="IPR050515">
    <property type="entry name" value="Beta-lactam/transpept"/>
</dbReference>
<feature type="domain" description="Penicillin-binding protein dimerisation" evidence="6">
    <location>
        <begin position="63"/>
        <end position="225"/>
    </location>
</feature>
<comment type="similarity">
    <text evidence="2">Belongs to the transpeptidase family.</text>
</comment>
<proteinExistence type="inferred from homology"/>
<evidence type="ECO:0000256" key="3">
    <source>
        <dbReference type="ARBA" id="ARBA00023136"/>
    </source>
</evidence>
<dbReference type="InterPro" id="IPR001460">
    <property type="entry name" value="PCN-bd_Tpept"/>
</dbReference>
<dbReference type="EMBL" id="CP090978">
    <property type="protein sequence ID" value="UJF31938.1"/>
    <property type="molecule type" value="Genomic_DNA"/>
</dbReference>
<dbReference type="InterPro" id="IPR012338">
    <property type="entry name" value="Beta-lactam/transpept-like"/>
</dbReference>
<organism evidence="7 8">
    <name type="scientific">Paenibacillus hexagrammi</name>
    <dbReference type="NCBI Taxonomy" id="2908839"/>
    <lineage>
        <taxon>Bacteria</taxon>
        <taxon>Bacillati</taxon>
        <taxon>Bacillota</taxon>
        <taxon>Bacilli</taxon>
        <taxon>Bacillales</taxon>
        <taxon>Paenibacillaceae</taxon>
        <taxon>Paenibacillus</taxon>
    </lineage>
</organism>
<evidence type="ECO:0000259" key="6">
    <source>
        <dbReference type="Pfam" id="PF03717"/>
    </source>
</evidence>
<keyword evidence="8" id="KW-1185">Reference proteome</keyword>
<dbReference type="Pfam" id="PF00905">
    <property type="entry name" value="Transpeptidase"/>
    <property type="match status" value="1"/>
</dbReference>
<accession>A0ABY3SD75</accession>
<evidence type="ECO:0000256" key="2">
    <source>
        <dbReference type="ARBA" id="ARBA00007171"/>
    </source>
</evidence>
<protein>
    <submittedName>
        <fullName evidence="7">Penicillin-binding protein</fullName>
    </submittedName>
</protein>